<dbReference type="InterPro" id="IPR035965">
    <property type="entry name" value="PAS-like_dom_sf"/>
</dbReference>
<dbReference type="AlphaFoldDB" id="A0A2U8VVB6"/>
<accession>A0A2U8VVB6</accession>
<evidence type="ECO:0000313" key="1">
    <source>
        <dbReference type="EMBL" id="AWN37318.1"/>
    </source>
</evidence>
<gene>
    <name evidence="1" type="ORF">DK427_17600</name>
</gene>
<evidence type="ECO:0000313" key="2">
    <source>
        <dbReference type="Proteomes" id="UP000246058"/>
    </source>
</evidence>
<reference evidence="1 2" key="1">
    <citation type="submission" date="2018-05" db="EMBL/GenBank/DDBJ databases">
        <title>Complete Genome Sequence of Methylobacterium sp. 17Sr1-43.</title>
        <authorList>
            <person name="Srinivasan S."/>
        </authorList>
    </citation>
    <scope>NUCLEOTIDE SEQUENCE [LARGE SCALE GENOMIC DNA]</scope>
    <source>
        <strain evidence="1 2">17Sr1-43</strain>
    </source>
</reference>
<name>A0A2U8VVB6_9HYPH</name>
<dbReference type="SUPFAM" id="SSF55785">
    <property type="entry name" value="PYP-like sensor domain (PAS domain)"/>
    <property type="match status" value="1"/>
</dbReference>
<dbReference type="RefSeq" id="WP_109952397.1">
    <property type="nucleotide sequence ID" value="NZ_CP029551.1"/>
</dbReference>
<dbReference type="EMBL" id="CP029551">
    <property type="protein sequence ID" value="AWN37318.1"/>
    <property type="molecule type" value="Genomic_DNA"/>
</dbReference>
<organism evidence="1 2">
    <name type="scientific">Methylobacterium radiodurans</name>
    <dbReference type="NCBI Taxonomy" id="2202828"/>
    <lineage>
        <taxon>Bacteria</taxon>
        <taxon>Pseudomonadati</taxon>
        <taxon>Pseudomonadota</taxon>
        <taxon>Alphaproteobacteria</taxon>
        <taxon>Hyphomicrobiales</taxon>
        <taxon>Methylobacteriaceae</taxon>
        <taxon>Methylobacterium</taxon>
    </lineage>
</organism>
<dbReference type="KEGG" id="meti:DK427_17600"/>
<dbReference type="OrthoDB" id="7991971at2"/>
<protein>
    <submittedName>
        <fullName evidence="1">Diguanylate cyclase</fullName>
    </submittedName>
</protein>
<dbReference type="Gene3D" id="3.30.450.20">
    <property type="entry name" value="PAS domain"/>
    <property type="match status" value="1"/>
</dbReference>
<dbReference type="Proteomes" id="UP000246058">
    <property type="component" value="Chromosome"/>
</dbReference>
<sequence>MADPGADDPPIPQAMLDAAGVVGSWVHDHWAGSLALSVPLARLLGLDPAAAAAGMPLAAFLDRIHPEDRTRVESYLHAVGEAGGPLEAEFRTGAGGRRLLMRGRIERDAAGRVGQGRGIAVDLTETAGPHQSERIVNRMAEHAIALRNLSEALRRPALTARVEGLMLEIGFELARHLHDPASRPRH</sequence>
<keyword evidence="2" id="KW-1185">Reference proteome</keyword>
<proteinExistence type="predicted"/>